<evidence type="ECO:0000256" key="6">
    <source>
        <dbReference type="ARBA" id="ARBA00022918"/>
    </source>
</evidence>
<keyword evidence="5" id="KW-0378">Hydrolase</keyword>
<name>A0ABQ5BCX7_9ASTR</name>
<evidence type="ECO:0000259" key="8">
    <source>
        <dbReference type="SMART" id="SM00343"/>
    </source>
</evidence>
<dbReference type="SUPFAM" id="SSF56672">
    <property type="entry name" value="DNA/RNA polymerases"/>
    <property type="match status" value="1"/>
</dbReference>
<dbReference type="Gene3D" id="4.10.60.10">
    <property type="entry name" value="Zinc finger, CCHC-type"/>
    <property type="match status" value="1"/>
</dbReference>
<sequence length="1253" mass="138290">MWGYELTLSSDNPNITDKASLIPGSVVVPPGSVVVTTGSVVVTTGSVVVCMLLENQGCYTKDKGKAKMEEFKSAMTKTKRQQEQERLSFEVAVRLQAELDKEQRQRYSRAKGKLGIKLSALSTAKPKVSTAHKLQLPVLTITTAGSRLLLLVMVISVILVSSYSSKESVGTSARRVILFGTIPTTISNTIPIVTLPTTHVDTTLTPIEIPTVSPIVSPSPDYTPAPPDYSPAFDMEFDLSEDLSPDRIPPLPATLPFLSLTDDSSDSDTLDTPPSPTHGTLFTKITLSTHSSPAASGALRRRVMILKPGQPIPHGRLYCYHPNRPTLSDSSSDDLSDSSFGLSSSDHSSPALPSGPSRKRSRSPTTSILISLPIPGALSLARANLLPPPKRIRSSDSATDLEDCSDESSESAEGINARIVVEIVAREKVETSTRGPVKVTVERVMHPTVLGDIPEAAQEKGAIEEGSGEHDYSDGSAECYSIREDQTMPNIRSGVTMTHEAVNKLIACRVAEVLEDRDAMRNLEPLVESGVEQEDENGDDYEGGNGGGNGNGGVNRNGGNRNGGVNGNRNGGGNINGNDNGNGNGNRGGNGSNFGGFIPVSRECTYQDFLKCQSLYFNGMEGVVGLTCWFEKMETVFHISNCPKKYQDKVERFIGGLPDNIQGNVIAAEPTRLQDAIQVANNLMDHKLKGYARSAENKKRLHHEGTCTMRCRNCKRVGYMTRDCTTAVGPNTQRALVRNQPGFVCYEYGRPRHYRKDCPKLRNHNRTNKTRSNEATTKAYAIGRGGANLDSNVVAGTFLLNNCYASMLFDSGADRSFVSSTFSALLDVAPSTLDTSYAVELTDGRISETNVIIRGCMLGLLGHPFDIDIMPIELGSFDVIIGMDWLAKYHVVIVCDEKIVCIPYGDEMLIIQSDDCDGESKSKLNIISCTKTQKYMQKGCQVYLAQVTSKKAKDKSKKKRLEDVPIIREFFEVQFLGHVIDSEGIHVDPAKIESIKDWALPKTPTKIHQFLEAAFQLLKQKLCSALILALPEGSENFVVYCDALYKGLGAVLMQKEKVIAYASRQLKVHEKNYTTHDLELGAVVFALKMWRHYLYGTKCVMFTDHKSLKHILDQKELNMRQRWWLELLSDYEIRYHPRKANILSAQSEARKEENFITEDLHGMINKLEPHVDGTLCLNNRSWNSCFGDLRALIMHDSHKSNYSIYPGSDKMYQDLKKLYWWPNMKAEIATYVSKCLTCAKVKAEYQKPSRLLV</sequence>
<dbReference type="SMART" id="SM00343">
    <property type="entry name" value="ZnF_C2HC"/>
    <property type="match status" value="2"/>
</dbReference>
<dbReference type="Pfam" id="PF17917">
    <property type="entry name" value="RT_RNaseH"/>
    <property type="match status" value="1"/>
</dbReference>
<comment type="caution">
    <text evidence="9">The sequence shown here is derived from an EMBL/GenBank/DDBJ whole genome shotgun (WGS) entry which is preliminary data.</text>
</comment>
<dbReference type="PANTHER" id="PTHR37984">
    <property type="entry name" value="PROTEIN CBG26694"/>
    <property type="match status" value="1"/>
</dbReference>
<dbReference type="CDD" id="cd00303">
    <property type="entry name" value="retropepsin_like"/>
    <property type="match status" value="1"/>
</dbReference>
<feature type="compositionally biased region" description="Acidic residues" evidence="7">
    <location>
        <begin position="399"/>
        <end position="410"/>
    </location>
</feature>
<dbReference type="InterPro" id="IPR021109">
    <property type="entry name" value="Peptidase_aspartic_dom_sf"/>
</dbReference>
<reference evidence="9" key="2">
    <citation type="submission" date="2022-01" db="EMBL/GenBank/DDBJ databases">
        <authorList>
            <person name="Yamashiro T."/>
            <person name="Shiraishi A."/>
            <person name="Satake H."/>
            <person name="Nakayama K."/>
        </authorList>
    </citation>
    <scope>NUCLEOTIDE SEQUENCE</scope>
</reference>
<feature type="compositionally biased region" description="Low complexity" evidence="7">
    <location>
        <begin position="337"/>
        <end position="356"/>
    </location>
</feature>
<feature type="domain" description="CCHC-type" evidence="8">
    <location>
        <begin position="744"/>
        <end position="760"/>
    </location>
</feature>
<keyword evidence="2" id="KW-0548">Nucleotidyltransferase</keyword>
<dbReference type="Pfam" id="PF17921">
    <property type="entry name" value="Integrase_H2C2"/>
    <property type="match status" value="1"/>
</dbReference>
<feature type="region of interest" description="Disordered" evidence="7">
    <location>
        <begin position="525"/>
        <end position="587"/>
    </location>
</feature>
<feature type="domain" description="CCHC-type" evidence="8">
    <location>
        <begin position="710"/>
        <end position="726"/>
    </location>
</feature>
<feature type="compositionally biased region" description="Acidic residues" evidence="7">
    <location>
        <begin position="531"/>
        <end position="542"/>
    </location>
</feature>
<feature type="region of interest" description="Disordered" evidence="7">
    <location>
        <begin position="387"/>
        <end position="412"/>
    </location>
</feature>
<dbReference type="InterPro" id="IPR001878">
    <property type="entry name" value="Znf_CCHC"/>
</dbReference>
<accession>A0ABQ5BCX7</accession>
<dbReference type="Gene3D" id="3.10.20.370">
    <property type="match status" value="1"/>
</dbReference>
<gene>
    <name evidence="9" type="ORF">Tco_0859737</name>
</gene>
<dbReference type="InterPro" id="IPR041588">
    <property type="entry name" value="Integrase_H2C2"/>
</dbReference>
<dbReference type="InterPro" id="IPR043502">
    <property type="entry name" value="DNA/RNA_pol_sf"/>
</dbReference>
<dbReference type="PANTHER" id="PTHR37984:SF5">
    <property type="entry name" value="PROTEIN NYNRIN-LIKE"/>
    <property type="match status" value="1"/>
</dbReference>
<dbReference type="InterPro" id="IPR041373">
    <property type="entry name" value="RT_RNaseH"/>
</dbReference>
<evidence type="ECO:0000256" key="2">
    <source>
        <dbReference type="ARBA" id="ARBA00022695"/>
    </source>
</evidence>
<dbReference type="Pfam" id="PF08284">
    <property type="entry name" value="RVP_2"/>
    <property type="match status" value="1"/>
</dbReference>
<keyword evidence="1" id="KW-0808">Transferase</keyword>
<dbReference type="InterPro" id="IPR050951">
    <property type="entry name" value="Retrovirus_Pol_polyprotein"/>
</dbReference>
<evidence type="ECO:0000256" key="7">
    <source>
        <dbReference type="SAM" id="MobiDB-lite"/>
    </source>
</evidence>
<keyword evidence="3" id="KW-0540">Nuclease</keyword>
<evidence type="ECO:0000313" key="9">
    <source>
        <dbReference type="EMBL" id="GJT12695.1"/>
    </source>
</evidence>
<evidence type="ECO:0000256" key="3">
    <source>
        <dbReference type="ARBA" id="ARBA00022722"/>
    </source>
</evidence>
<dbReference type="InterPro" id="IPR001969">
    <property type="entry name" value="Aspartic_peptidase_AS"/>
</dbReference>
<dbReference type="Gene3D" id="1.10.340.70">
    <property type="match status" value="1"/>
</dbReference>
<dbReference type="EMBL" id="BQNB010013168">
    <property type="protein sequence ID" value="GJT12695.1"/>
    <property type="molecule type" value="Genomic_DNA"/>
</dbReference>
<evidence type="ECO:0000313" key="10">
    <source>
        <dbReference type="Proteomes" id="UP001151760"/>
    </source>
</evidence>
<protein>
    <submittedName>
        <fullName evidence="9">Reverse transcriptase domain-containing protein</fullName>
    </submittedName>
</protein>
<keyword evidence="10" id="KW-1185">Reference proteome</keyword>
<evidence type="ECO:0000256" key="5">
    <source>
        <dbReference type="ARBA" id="ARBA00022801"/>
    </source>
</evidence>
<organism evidence="9 10">
    <name type="scientific">Tanacetum coccineum</name>
    <dbReference type="NCBI Taxonomy" id="301880"/>
    <lineage>
        <taxon>Eukaryota</taxon>
        <taxon>Viridiplantae</taxon>
        <taxon>Streptophyta</taxon>
        <taxon>Embryophyta</taxon>
        <taxon>Tracheophyta</taxon>
        <taxon>Spermatophyta</taxon>
        <taxon>Magnoliopsida</taxon>
        <taxon>eudicotyledons</taxon>
        <taxon>Gunneridae</taxon>
        <taxon>Pentapetalae</taxon>
        <taxon>asterids</taxon>
        <taxon>campanulids</taxon>
        <taxon>Asterales</taxon>
        <taxon>Asteraceae</taxon>
        <taxon>Asteroideae</taxon>
        <taxon>Anthemideae</taxon>
        <taxon>Anthemidinae</taxon>
        <taxon>Tanacetum</taxon>
    </lineage>
</organism>
<dbReference type="Gene3D" id="2.40.70.10">
    <property type="entry name" value="Acid Proteases"/>
    <property type="match status" value="1"/>
</dbReference>
<proteinExistence type="predicted"/>
<dbReference type="SUPFAM" id="SSF50630">
    <property type="entry name" value="Acid proteases"/>
    <property type="match status" value="1"/>
</dbReference>
<evidence type="ECO:0000256" key="4">
    <source>
        <dbReference type="ARBA" id="ARBA00022759"/>
    </source>
</evidence>
<feature type="region of interest" description="Disordered" evidence="7">
    <location>
        <begin position="254"/>
        <end position="285"/>
    </location>
</feature>
<feature type="compositionally biased region" description="Gly residues" evidence="7">
    <location>
        <begin position="543"/>
        <end position="587"/>
    </location>
</feature>
<evidence type="ECO:0000256" key="1">
    <source>
        <dbReference type="ARBA" id="ARBA00022679"/>
    </source>
</evidence>
<keyword evidence="6 9" id="KW-0695">RNA-directed DNA polymerase</keyword>
<dbReference type="CDD" id="cd09274">
    <property type="entry name" value="RNase_HI_RT_Ty3"/>
    <property type="match status" value="1"/>
</dbReference>
<feature type="region of interest" description="Disordered" evidence="7">
    <location>
        <begin position="323"/>
        <end position="364"/>
    </location>
</feature>
<dbReference type="GO" id="GO:0003964">
    <property type="term" value="F:RNA-directed DNA polymerase activity"/>
    <property type="evidence" value="ECO:0007669"/>
    <property type="project" value="UniProtKB-KW"/>
</dbReference>
<dbReference type="Proteomes" id="UP001151760">
    <property type="component" value="Unassembled WGS sequence"/>
</dbReference>
<keyword evidence="4" id="KW-0255">Endonuclease</keyword>
<reference evidence="9" key="1">
    <citation type="journal article" date="2022" name="Int. J. Mol. Sci.">
        <title>Draft Genome of Tanacetum Coccineum: Genomic Comparison of Closely Related Tanacetum-Family Plants.</title>
        <authorList>
            <person name="Yamashiro T."/>
            <person name="Shiraishi A."/>
            <person name="Nakayama K."/>
            <person name="Satake H."/>
        </authorList>
    </citation>
    <scope>NUCLEOTIDE SEQUENCE</scope>
</reference>
<dbReference type="PROSITE" id="PS00141">
    <property type="entry name" value="ASP_PROTEASE"/>
    <property type="match status" value="1"/>
</dbReference>